<feature type="transmembrane region" description="Helical" evidence="1">
    <location>
        <begin position="100"/>
        <end position="119"/>
    </location>
</feature>
<evidence type="ECO:0000256" key="1">
    <source>
        <dbReference type="SAM" id="Phobius"/>
    </source>
</evidence>
<dbReference type="EMBL" id="CP030941">
    <property type="protein sequence ID" value="UUP18949.1"/>
    <property type="molecule type" value="Genomic_DNA"/>
</dbReference>
<gene>
    <name evidence="2" type="ORF">NTH_03435</name>
</gene>
<name>A0ABY5MLV2_9HYPH</name>
<reference evidence="2 3" key="1">
    <citation type="submission" date="2018-07" db="EMBL/GenBank/DDBJ databases">
        <title>Genome sequence of Nitratireductor thuwali#1536.</title>
        <authorList>
            <person name="Michoud G."/>
            <person name="Merlino G."/>
            <person name="Sefrji F.O."/>
            <person name="Daffonchio D."/>
        </authorList>
    </citation>
    <scope>NUCLEOTIDE SEQUENCE [LARGE SCALE GENOMIC DNA]</scope>
    <source>
        <strain evidence="3">Nit1536</strain>
    </source>
</reference>
<dbReference type="Proteomes" id="UP001342418">
    <property type="component" value="Chromosome"/>
</dbReference>
<keyword evidence="1" id="KW-0472">Membrane</keyword>
<feature type="transmembrane region" description="Helical" evidence="1">
    <location>
        <begin position="72"/>
        <end position="94"/>
    </location>
</feature>
<keyword evidence="1" id="KW-0812">Transmembrane</keyword>
<sequence>MSQPITPYLRKVLLLDAAVSGAAGVLMIGGAGVLSGLLALPSTLLFWSGLVLVPFVAVLVAVARRSSAPRIVLIDIVGVNVLWVIASFAIMAIGIVQPNLLGVLFITAQALAVALFAALQAAGLRAAVVPG</sequence>
<organism evidence="2 3">
    <name type="scientific">Nitratireductor thuwali</name>
    <dbReference type="NCBI Taxonomy" id="2267699"/>
    <lineage>
        <taxon>Bacteria</taxon>
        <taxon>Pseudomonadati</taxon>
        <taxon>Pseudomonadota</taxon>
        <taxon>Alphaproteobacteria</taxon>
        <taxon>Hyphomicrobiales</taxon>
        <taxon>Phyllobacteriaceae</taxon>
        <taxon>Nitratireductor</taxon>
    </lineage>
</organism>
<proteinExistence type="predicted"/>
<feature type="transmembrane region" description="Helical" evidence="1">
    <location>
        <begin position="44"/>
        <end position="63"/>
    </location>
</feature>
<keyword evidence="3" id="KW-1185">Reference proteome</keyword>
<accession>A0ABY5MLV2</accession>
<feature type="transmembrane region" description="Helical" evidence="1">
    <location>
        <begin position="12"/>
        <end position="38"/>
    </location>
</feature>
<evidence type="ECO:0000313" key="2">
    <source>
        <dbReference type="EMBL" id="UUP18949.1"/>
    </source>
</evidence>
<protein>
    <submittedName>
        <fullName evidence="2">Uncharacterized protein</fullName>
    </submittedName>
</protein>
<keyword evidence="1" id="KW-1133">Transmembrane helix</keyword>
<dbReference type="RefSeq" id="WP_338531137.1">
    <property type="nucleotide sequence ID" value="NZ_CP030941.1"/>
</dbReference>
<evidence type="ECO:0000313" key="3">
    <source>
        <dbReference type="Proteomes" id="UP001342418"/>
    </source>
</evidence>